<dbReference type="Gene3D" id="3.30.465.10">
    <property type="match status" value="1"/>
</dbReference>
<evidence type="ECO:0000256" key="4">
    <source>
        <dbReference type="ARBA" id="ARBA00023002"/>
    </source>
</evidence>
<gene>
    <name evidence="7" type="ORF">N7G274_009035</name>
</gene>
<evidence type="ECO:0000313" key="8">
    <source>
        <dbReference type="Proteomes" id="UP001590950"/>
    </source>
</evidence>
<evidence type="ECO:0000256" key="3">
    <source>
        <dbReference type="ARBA" id="ARBA00022827"/>
    </source>
</evidence>
<evidence type="ECO:0000256" key="5">
    <source>
        <dbReference type="SAM" id="SignalP"/>
    </source>
</evidence>
<proteinExistence type="inferred from homology"/>
<keyword evidence="5" id="KW-0732">Signal</keyword>
<dbReference type="PROSITE" id="PS51387">
    <property type="entry name" value="FAD_PCMH"/>
    <property type="match status" value="1"/>
</dbReference>
<feature type="chain" id="PRO_5047011829" description="FAD-binding PCMH-type domain-containing protein" evidence="5">
    <location>
        <begin position="20"/>
        <end position="537"/>
    </location>
</feature>
<dbReference type="InterPro" id="IPR036318">
    <property type="entry name" value="FAD-bd_PCMH-like_sf"/>
</dbReference>
<comment type="similarity">
    <text evidence="1">Belongs to the oxygen-dependent FAD-linked oxidoreductase family.</text>
</comment>
<sequence length="537" mass="58216">MHASQFLFLTFSVLTLCNTDTGLNLTSFSPHTFSDLFAALSELGYGRIEYTGTTILTFPDPRTNHSASLCTATCNILGAILTNVTSQPGSAPYFEQQADYWSNQQAETLPACRVRPQSARDVSASLLVTKFFRCPFAVKSGGHACFAGASNIQSGLTIDLANLNVIQVSDDRTLTQVGAGNLWGNVYSQLDRLQLSVIGGRVAGIGVGGLTLGGGISFFSGRHGWACDGVRNYQVVLADASIVDVNDQSFPDLYFALRGGGNNFGIVTRFDLETFPQAGMWGGMRSSPLTANVSLLTALYNFAIDAPSDPDAALIVAFAFYKGTYFTSTDLEYAKPIVNPPIFNELVSIESISSTLRITNLTDLVEELNASQPHGLRELYTTATFKNDPGLMTEVVEIFISEVEGIKDTEGILPALVFQPITTGIISYFGKNGGNALGITESDGPLILMNIAVAWANIGDDDRINTAANRIIDRSIALAKSLKLHHRFIYQNYASQRQDVFAGYGAANKQRLIDISRKYDPEQVFQKLQPGYFKLGE</sequence>
<organism evidence="7 8">
    <name type="scientific">Stereocaulon virgatum</name>
    <dbReference type="NCBI Taxonomy" id="373712"/>
    <lineage>
        <taxon>Eukaryota</taxon>
        <taxon>Fungi</taxon>
        <taxon>Dikarya</taxon>
        <taxon>Ascomycota</taxon>
        <taxon>Pezizomycotina</taxon>
        <taxon>Lecanoromycetes</taxon>
        <taxon>OSLEUM clade</taxon>
        <taxon>Lecanoromycetidae</taxon>
        <taxon>Lecanorales</taxon>
        <taxon>Lecanorineae</taxon>
        <taxon>Stereocaulaceae</taxon>
        <taxon>Stereocaulon</taxon>
    </lineage>
</organism>
<evidence type="ECO:0000313" key="7">
    <source>
        <dbReference type="EMBL" id="KAL2038088.1"/>
    </source>
</evidence>
<feature type="domain" description="FAD-binding PCMH-type" evidence="6">
    <location>
        <begin position="106"/>
        <end position="277"/>
    </location>
</feature>
<reference evidence="7 8" key="1">
    <citation type="submission" date="2024-09" db="EMBL/GenBank/DDBJ databases">
        <title>Rethinking Asexuality: The Enigmatic Case of Functional Sexual Genes in Lepraria (Stereocaulaceae).</title>
        <authorList>
            <person name="Doellman M."/>
            <person name="Sun Y."/>
            <person name="Barcenas-Pena A."/>
            <person name="Lumbsch H.T."/>
            <person name="Grewe F."/>
        </authorList>
    </citation>
    <scope>NUCLEOTIDE SEQUENCE [LARGE SCALE GENOMIC DNA]</scope>
    <source>
        <strain evidence="7 8">Mercado 3170</strain>
    </source>
</reference>
<keyword evidence="2" id="KW-0285">Flavoprotein</keyword>
<dbReference type="PANTHER" id="PTHR42973">
    <property type="entry name" value="BINDING OXIDOREDUCTASE, PUTATIVE (AFU_ORTHOLOGUE AFUA_1G17690)-RELATED"/>
    <property type="match status" value="1"/>
</dbReference>
<keyword evidence="4" id="KW-0560">Oxidoreductase</keyword>
<comment type="caution">
    <text evidence="7">The sequence shown here is derived from an EMBL/GenBank/DDBJ whole genome shotgun (WGS) entry which is preliminary data.</text>
</comment>
<evidence type="ECO:0000259" key="6">
    <source>
        <dbReference type="PROSITE" id="PS51387"/>
    </source>
</evidence>
<protein>
    <recommendedName>
        <fullName evidence="6">FAD-binding PCMH-type domain-containing protein</fullName>
    </recommendedName>
</protein>
<dbReference type="SUPFAM" id="SSF56176">
    <property type="entry name" value="FAD-binding/transporter-associated domain-like"/>
    <property type="match status" value="1"/>
</dbReference>
<evidence type="ECO:0000256" key="1">
    <source>
        <dbReference type="ARBA" id="ARBA00005466"/>
    </source>
</evidence>
<dbReference type="EMBL" id="JBEFKJ010000034">
    <property type="protein sequence ID" value="KAL2038088.1"/>
    <property type="molecule type" value="Genomic_DNA"/>
</dbReference>
<dbReference type="Pfam" id="PF01565">
    <property type="entry name" value="FAD_binding_4"/>
    <property type="match status" value="1"/>
</dbReference>
<dbReference type="InterPro" id="IPR050416">
    <property type="entry name" value="FAD-linked_Oxidoreductase"/>
</dbReference>
<dbReference type="Proteomes" id="UP001590950">
    <property type="component" value="Unassembled WGS sequence"/>
</dbReference>
<evidence type="ECO:0000256" key="2">
    <source>
        <dbReference type="ARBA" id="ARBA00022630"/>
    </source>
</evidence>
<keyword evidence="8" id="KW-1185">Reference proteome</keyword>
<name>A0ABR3ZZ93_9LECA</name>
<keyword evidence="3" id="KW-0274">FAD</keyword>
<dbReference type="PANTHER" id="PTHR42973:SF34">
    <property type="entry name" value="FAD BINDING DOMAIN PROTEIN (AFU_ORTHOLOGUE AFUA_3G02770)"/>
    <property type="match status" value="1"/>
</dbReference>
<dbReference type="InterPro" id="IPR016169">
    <property type="entry name" value="FAD-bd_PCMH_sub2"/>
</dbReference>
<feature type="signal peptide" evidence="5">
    <location>
        <begin position="1"/>
        <end position="19"/>
    </location>
</feature>
<accession>A0ABR3ZZ93</accession>
<dbReference type="InterPro" id="IPR016166">
    <property type="entry name" value="FAD-bd_PCMH"/>
</dbReference>
<dbReference type="InterPro" id="IPR006094">
    <property type="entry name" value="Oxid_FAD_bind_N"/>
</dbReference>